<evidence type="ECO:0000313" key="12">
    <source>
        <dbReference type="EMBL" id="KAF5404529.1"/>
    </source>
</evidence>
<comment type="similarity">
    <text evidence="2">Belongs to the immunoglobulin superfamily. DCC family.</text>
</comment>
<dbReference type="Pfam" id="PF00041">
    <property type="entry name" value="fn3"/>
    <property type="match status" value="3"/>
</dbReference>
<dbReference type="OrthoDB" id="6266590at2759"/>
<feature type="domain" description="Fibronectin type-III" evidence="11">
    <location>
        <begin position="676"/>
        <end position="781"/>
    </location>
</feature>
<evidence type="ECO:0000256" key="6">
    <source>
        <dbReference type="ARBA" id="ARBA00023136"/>
    </source>
</evidence>
<evidence type="ECO:0000256" key="8">
    <source>
        <dbReference type="SAM" id="MobiDB-lite"/>
    </source>
</evidence>
<keyword evidence="5 9" id="KW-1133">Transmembrane helix</keyword>
<evidence type="ECO:0000313" key="13">
    <source>
        <dbReference type="Proteomes" id="UP000748531"/>
    </source>
</evidence>
<protein>
    <recommendedName>
        <fullName evidence="14">Netrin receptor DCC</fullName>
    </recommendedName>
</protein>
<sequence length="1655" mass="181113">TAEPTVSWSITPNATVQVELPPAPTVLTDIDHSSSTFTGSWKPLWRHVNESVTLLCAANRRLPGSGELITHAAHRKSDEINHTYETRWLKDGHLITHEVLTSDRISVVGSASLRIQRLQTDDSGNYQCEIVNNDSGDIMLAVAVDLLVGHAPRVYGTAGNTAVSGRIQSEKNMSCSFLGQPAPQIEWRKNTEPVQNSHFFRISSSNSSYSDLSSINPLPAGPVVHKTSLSIRGLLPNDAGYFQCFAQNRFGSAESTITLSVQQSFVSSFNSGQVTTPKLSPPSNPKILQLTETQAYLAWMPPTHQNGEPLPSLSYQIRITPVHTAHLLFVSSTLTMNTTKPVLLLTDLRPDSSYDIEVFTLRASDNERSVESASLRIRTKPMVYRPSAVTELSAESGEFRCLNISWRSPPRPNRPLSPGEEIACFIITLFNLNPMDSNLDIPTDSSQINKSIQQIIVPVRSYNAAVDWPAKMSSHDYYSHVVTNLTPDAFYQVSVQAVTANNITGHPSVISSSARVSSRPPSAPPTHVHIQSIGAHVVTVGWEPPPVIARNGELILYRINISCEDWLRPRQINVLTEHTQMIRGLSRGTKYDLTVSATTRGGNGPDSPPVSFTTMTEPNEADREATQNGGGFVMPEVSFLSYFFHLVCTLFFCSSDSTIGNSVGSGKNIPLSGIPVQSHLRSVENLRYVADERSILLLWSPPINSNLPSHTTSFSLPEVDHYVVKWGKVYPGPATVQVNADQTRFLLNKLDPDTSYLVDVSVVYKNQETGSEMVTVRTKSALFHQRLLIPLNLQVSTVESDWAMLIWDEPECGRKQSDVSAQQIDCLGKEFVRSYQVAYKLIGMSNKAKFSTNDATPESSASDGDDFWFEGDGVGIEMDDENPSHPVSDGVTQIVNATRTWARLENLRPGHRYSATVRAVGTKPHHTSQRSDTELLFSEWSLAEMFETRKRKPEDAPTDIQLIGMSLTNGSIGLQISWQPPTRPHGQLVGYLLHYTTNWTLPLAKWSRRRSPAYSVNTVLVGLLRGSIYFIQLRARNRHGNGPLSPIRLYRTPDASGQGGGEIPLGRAYYDALTIPKELLSLDLPPSSMQSKLDSSRASGDTKLADTMSFSWILIGFVTGLSLLLIAILLGIIVWRRREKRYAPVLGYKPGYHSEAAYDLNERQTKEDGHTGRKHKRLSHSRQANQDVALLVSNGEALITSDMPGQPSTSNTGGRLPADPLTNSVTLSMGVYSTNAPTAVTTAHSIRLRAQPSLNINSNTWDRDSDPLQFVTVSQQCHEDAMLEQLADCVTEELQRNQTPTRTASVSSNSCAGSFGTPTRFVVNPTYQTHAPTARFPSEQIGTHSYASATLGAPPVGPRLLLARPPVGTPSNTNGFLGQPMMMHFYHPTASIQSPHGMQFPGTITGSVPVDRRPMIPAQFFYPYNVQQPTGYPGGGMICSMDSAQNVVNPQFMPTTQQSSNIPRVNAADLMSFTSSDDIRPVMGSSIHTEGDPSEIPPPGFSKTTHLHSTAAEPEAQQYQKRQAIVVAADDGILTSPFRGPNDSMVTGSLLVTAVASGAPHSRSPKRRPVANNKHGPRPRGSPAIQSRDGVVPSDTNGHSGYQAASNGIRPDGDGDGSDLNLNKAFSTEELTQEMANLEGLMKDLSAITREEFNC</sequence>
<feature type="non-terminal residue" evidence="12">
    <location>
        <position position="1"/>
    </location>
</feature>
<dbReference type="CDD" id="cd00063">
    <property type="entry name" value="FN3"/>
    <property type="match status" value="4"/>
</dbReference>
<dbReference type="PROSITE" id="PS50835">
    <property type="entry name" value="IG_LIKE"/>
    <property type="match status" value="2"/>
</dbReference>
<feature type="domain" description="Ig-like" evidence="10">
    <location>
        <begin position="152"/>
        <end position="260"/>
    </location>
</feature>
<evidence type="ECO:0000256" key="7">
    <source>
        <dbReference type="ARBA" id="ARBA00023180"/>
    </source>
</evidence>
<feature type="region of interest" description="Disordered" evidence="8">
    <location>
        <begin position="1556"/>
        <end position="1622"/>
    </location>
</feature>
<dbReference type="PANTHER" id="PTHR13817:SF173">
    <property type="entry name" value="FRAZZLED"/>
    <property type="match status" value="1"/>
</dbReference>
<dbReference type="InterPro" id="IPR007110">
    <property type="entry name" value="Ig-like_dom"/>
</dbReference>
<evidence type="ECO:0000256" key="1">
    <source>
        <dbReference type="ARBA" id="ARBA00004479"/>
    </source>
</evidence>
<dbReference type="SMART" id="SM00060">
    <property type="entry name" value="FN3"/>
    <property type="match status" value="6"/>
</dbReference>
<dbReference type="PANTHER" id="PTHR13817">
    <property type="entry name" value="TITIN"/>
    <property type="match status" value="1"/>
</dbReference>
<dbReference type="CDD" id="cd00096">
    <property type="entry name" value="Ig"/>
    <property type="match status" value="2"/>
</dbReference>
<dbReference type="InterPro" id="IPR050964">
    <property type="entry name" value="Striated_Muscle_Regulatory"/>
</dbReference>
<evidence type="ECO:0000256" key="3">
    <source>
        <dbReference type="ARBA" id="ARBA00022692"/>
    </source>
</evidence>
<evidence type="ECO:0000259" key="11">
    <source>
        <dbReference type="PROSITE" id="PS50853"/>
    </source>
</evidence>
<organism evidence="12 13">
    <name type="scientific">Paragonimus heterotremus</name>
    <dbReference type="NCBI Taxonomy" id="100268"/>
    <lineage>
        <taxon>Eukaryota</taxon>
        <taxon>Metazoa</taxon>
        <taxon>Spiralia</taxon>
        <taxon>Lophotrochozoa</taxon>
        <taxon>Platyhelminthes</taxon>
        <taxon>Trematoda</taxon>
        <taxon>Digenea</taxon>
        <taxon>Plagiorchiida</taxon>
        <taxon>Troglotremata</taxon>
        <taxon>Troglotrematidae</taxon>
        <taxon>Paragonimus</taxon>
    </lineage>
</organism>
<dbReference type="SMART" id="SM00409">
    <property type="entry name" value="IG"/>
    <property type="match status" value="2"/>
</dbReference>
<dbReference type="Gene3D" id="2.60.40.10">
    <property type="entry name" value="Immunoglobulins"/>
    <property type="match status" value="8"/>
</dbReference>
<dbReference type="SMART" id="SM00408">
    <property type="entry name" value="IGc2"/>
    <property type="match status" value="2"/>
</dbReference>
<evidence type="ECO:0000256" key="2">
    <source>
        <dbReference type="ARBA" id="ARBA00009588"/>
    </source>
</evidence>
<gene>
    <name evidence="12" type="ORF">PHET_01994</name>
</gene>
<keyword evidence="7" id="KW-0325">Glycoprotein</keyword>
<feature type="compositionally biased region" description="Polar residues" evidence="8">
    <location>
        <begin position="1594"/>
        <end position="1606"/>
    </location>
</feature>
<dbReference type="Pfam" id="PF06583">
    <property type="entry name" value="Neogenin_C"/>
    <property type="match status" value="1"/>
</dbReference>
<dbReference type="EMBL" id="LUCH01000691">
    <property type="protein sequence ID" value="KAF5404529.1"/>
    <property type="molecule type" value="Genomic_DNA"/>
</dbReference>
<proteinExistence type="inferred from homology"/>
<dbReference type="SUPFAM" id="SSF49265">
    <property type="entry name" value="Fibronectin type III"/>
    <property type="match status" value="4"/>
</dbReference>
<feature type="domain" description="Fibronectin type-III" evidence="11">
    <location>
        <begin position="281"/>
        <end position="382"/>
    </location>
</feature>
<evidence type="ECO:0000256" key="4">
    <source>
        <dbReference type="ARBA" id="ARBA00022737"/>
    </source>
</evidence>
<feature type="transmembrane region" description="Helical" evidence="9">
    <location>
        <begin position="1112"/>
        <end position="1135"/>
    </location>
</feature>
<comment type="caution">
    <text evidence="12">The sequence shown here is derived from an EMBL/GenBank/DDBJ whole genome shotgun (WGS) entry which is preliminary data.</text>
</comment>
<dbReference type="InterPro" id="IPR036116">
    <property type="entry name" value="FN3_sf"/>
</dbReference>
<keyword evidence="13" id="KW-1185">Reference proteome</keyword>
<dbReference type="GO" id="GO:0016020">
    <property type="term" value="C:membrane"/>
    <property type="evidence" value="ECO:0007669"/>
    <property type="project" value="UniProtKB-SubCell"/>
</dbReference>
<keyword evidence="4" id="KW-0677">Repeat</keyword>
<name>A0A8J4WKT1_9TREM</name>
<dbReference type="SUPFAM" id="SSF48726">
    <property type="entry name" value="Immunoglobulin"/>
    <property type="match status" value="2"/>
</dbReference>
<evidence type="ECO:0000259" key="10">
    <source>
        <dbReference type="PROSITE" id="PS50835"/>
    </source>
</evidence>
<feature type="domain" description="Ig-like" evidence="10">
    <location>
        <begin position="24"/>
        <end position="145"/>
    </location>
</feature>
<accession>A0A8J4WKT1</accession>
<evidence type="ECO:0000256" key="9">
    <source>
        <dbReference type="SAM" id="Phobius"/>
    </source>
</evidence>
<feature type="domain" description="Fibronectin type-III" evidence="11">
    <location>
        <begin position="524"/>
        <end position="619"/>
    </location>
</feature>
<keyword evidence="3 9" id="KW-0812">Transmembrane</keyword>
<dbReference type="InterPro" id="IPR013783">
    <property type="entry name" value="Ig-like_fold"/>
</dbReference>
<evidence type="ECO:0008006" key="14">
    <source>
        <dbReference type="Google" id="ProtNLM"/>
    </source>
</evidence>
<dbReference type="InterPro" id="IPR036179">
    <property type="entry name" value="Ig-like_dom_sf"/>
</dbReference>
<reference evidence="12" key="1">
    <citation type="submission" date="2019-05" db="EMBL/GenBank/DDBJ databases">
        <title>Annotation for the trematode Paragonimus heterotremus.</title>
        <authorList>
            <person name="Choi Y.-J."/>
        </authorList>
    </citation>
    <scope>NUCLEOTIDE SEQUENCE</scope>
    <source>
        <strain evidence="12">LC</strain>
    </source>
</reference>
<feature type="region of interest" description="Disordered" evidence="8">
    <location>
        <begin position="1486"/>
        <end position="1519"/>
    </location>
</feature>
<evidence type="ECO:0000256" key="5">
    <source>
        <dbReference type="ARBA" id="ARBA00022989"/>
    </source>
</evidence>
<dbReference type="PROSITE" id="PS50853">
    <property type="entry name" value="FN3"/>
    <property type="match status" value="5"/>
</dbReference>
<dbReference type="InterPro" id="IPR010560">
    <property type="entry name" value="Neogenin_C"/>
</dbReference>
<feature type="domain" description="Fibronectin type-III" evidence="11">
    <location>
        <begin position="956"/>
        <end position="1055"/>
    </location>
</feature>
<dbReference type="InterPro" id="IPR003598">
    <property type="entry name" value="Ig_sub2"/>
</dbReference>
<feature type="domain" description="Fibronectin type-III" evidence="11">
    <location>
        <begin position="418"/>
        <end position="521"/>
    </location>
</feature>
<dbReference type="InterPro" id="IPR003599">
    <property type="entry name" value="Ig_sub"/>
</dbReference>
<dbReference type="FunFam" id="2.60.40.10:FF:000028">
    <property type="entry name" value="Neuronal cell adhesion molecule"/>
    <property type="match status" value="1"/>
</dbReference>
<comment type="subcellular location">
    <subcellularLocation>
        <location evidence="1">Membrane</location>
        <topology evidence="1">Single-pass type I membrane protein</topology>
    </subcellularLocation>
</comment>
<dbReference type="Proteomes" id="UP000748531">
    <property type="component" value="Unassembled WGS sequence"/>
</dbReference>
<keyword evidence="6 9" id="KW-0472">Membrane</keyword>
<dbReference type="InterPro" id="IPR003961">
    <property type="entry name" value="FN3_dom"/>
</dbReference>